<dbReference type="InterPro" id="IPR029787">
    <property type="entry name" value="Nucleotide_cyclase"/>
</dbReference>
<feature type="binding site" evidence="2">
    <location>
        <position position="354"/>
    </location>
    <ligand>
        <name>Mn(2+)</name>
        <dbReference type="ChEBI" id="CHEBI:29035"/>
        <label>1</label>
    </ligand>
</feature>
<feature type="domain" description="GGDEF" evidence="4">
    <location>
        <begin position="179"/>
        <end position="307"/>
    </location>
</feature>
<dbReference type="Gene3D" id="3.30.450.20">
    <property type="entry name" value="PAS domain"/>
    <property type="match status" value="1"/>
</dbReference>
<dbReference type="SUPFAM" id="SSF55073">
    <property type="entry name" value="Nucleotide cyclase"/>
    <property type="match status" value="1"/>
</dbReference>
<accession>A0A1M6KMR5</accession>
<dbReference type="GO" id="GO:0016787">
    <property type="term" value="F:hydrolase activity"/>
    <property type="evidence" value="ECO:0007669"/>
    <property type="project" value="UniProtKB-UniRule"/>
</dbReference>
<dbReference type="PANTHER" id="PTHR47618:SF2">
    <property type="entry name" value="CYCLIC-DI-AMP PHOSPHODIESTERASE GDPP"/>
    <property type="match status" value="1"/>
</dbReference>
<dbReference type="Gene3D" id="3.90.1640.10">
    <property type="entry name" value="inorganic pyrophosphatase (n-terminal core)"/>
    <property type="match status" value="1"/>
</dbReference>
<evidence type="ECO:0000256" key="2">
    <source>
        <dbReference type="PIRSR" id="PIRSR026583-50"/>
    </source>
</evidence>
<feature type="binding site" evidence="2">
    <location>
        <position position="423"/>
    </location>
    <ligand>
        <name>Mn(2+)</name>
        <dbReference type="ChEBI" id="CHEBI:29035"/>
        <label>2</label>
    </ligand>
</feature>
<dbReference type="GO" id="GO:0106409">
    <property type="term" value="F:cyclic-di-AMP phosphodiesterase activity"/>
    <property type="evidence" value="ECO:0007669"/>
    <property type="project" value="RHEA"/>
</dbReference>
<comment type="cofactor">
    <cofactor evidence="2">
        <name>Mn(2+)</name>
        <dbReference type="ChEBI" id="CHEBI:29035"/>
    </cofactor>
    <text evidence="2">For phosphodiesterase activity, probably binds 2 Mn(2+) per subunit.</text>
</comment>
<comment type="catalytic activity">
    <reaction evidence="1">
        <text>3',3'-c-di-AMP + H2O = 5'-O-phosphonoadenylyl-(3'-&gt;5')-adenosine + H(+)</text>
        <dbReference type="Rhea" id="RHEA:54420"/>
        <dbReference type="ChEBI" id="CHEBI:15377"/>
        <dbReference type="ChEBI" id="CHEBI:15378"/>
        <dbReference type="ChEBI" id="CHEBI:71500"/>
        <dbReference type="ChEBI" id="CHEBI:138171"/>
    </reaction>
</comment>
<comment type="subcellular location">
    <subcellularLocation>
        <location evidence="1">Cell membrane</location>
    </subcellularLocation>
</comment>
<keyword evidence="3" id="KW-0812">Transmembrane</keyword>
<dbReference type="SMART" id="SM00267">
    <property type="entry name" value="GGDEF"/>
    <property type="match status" value="1"/>
</dbReference>
<dbReference type="GO" id="GO:0003676">
    <property type="term" value="F:nucleic acid binding"/>
    <property type="evidence" value="ECO:0007669"/>
    <property type="project" value="UniProtKB-UniRule"/>
</dbReference>
<evidence type="ECO:0000313" key="6">
    <source>
        <dbReference type="Proteomes" id="UP000322917"/>
    </source>
</evidence>
<dbReference type="InterPro" id="IPR038763">
    <property type="entry name" value="DHH_sf"/>
</dbReference>
<keyword evidence="1" id="KW-0378">Hydrolase</keyword>
<sequence>MPQGPSFWFDTRVYLAVSAALLMIIVFYNRYFAILGVILLFVLYMYGKERYAQQQRALNVYLNSMSQTIDQATCYALQNLPVAIAIVDAEGRLHWFNSVLTDWGKGEVEQGQELTDLWPELTVTKIWGKSGHFIKSVGDRHFQVIHKMLKEDNAEQEFMILYISDISASERERAQCSMSLPVLAHIQIDNYDDVLFGLNEKQRSVILAEVNNLLVEWVTELDGFLKKYAEDMYFAIFDRQALTRAMQDKFDILDRVRAVQAGNRIPVTLSIGVAADEATVGELGQRAQSGLDLALGRGGDQVTVHIDGKVQFYGGKTKAAEKNTRVKARVVAQAIKEILGDAQRVLIMGHATEDFDSLGAAIGVARMARYLERETHIVVSQPGVAVNKLQLLLEEYDEYQDFFITPEEAVGQGTEDTLLVVVDTHRPELTAAPALLERIERIILIDHHRRSESFIANPFLVYLEPSASSTSELITELLMYFDNKLDLTRIEATALYAGIVVDTKNFAVQTGVRTFEAASFLRRAGADPRLVKHLFRVDFDIVKARAEIIRNIEMLPGGVVIATCPYHIKNAQMVSAQAADAMLRIEGARMSFVLFPLEDGVGISARSSDDVNVQVIMEEFGGGGHQTMAGAQLKRADIDDVKQRVIELSANYIRESDENESNPTTRS</sequence>
<evidence type="ECO:0000259" key="4">
    <source>
        <dbReference type="PROSITE" id="PS50887"/>
    </source>
</evidence>
<dbReference type="FunFam" id="3.90.1640.10:FF:000002">
    <property type="entry name" value="Cyclic-di-AMP phosphodiesterase"/>
    <property type="match status" value="1"/>
</dbReference>
<dbReference type="Pfam" id="PF01368">
    <property type="entry name" value="DHH"/>
    <property type="match status" value="1"/>
</dbReference>
<keyword evidence="1 3" id="KW-0472">Membrane</keyword>
<feature type="binding site" evidence="2">
    <location>
        <position position="423"/>
    </location>
    <ligand>
        <name>Mn(2+)</name>
        <dbReference type="ChEBI" id="CHEBI:29035"/>
        <label>1</label>
    </ligand>
</feature>
<keyword evidence="2" id="KW-0464">Manganese</keyword>
<dbReference type="GO" id="GO:0005886">
    <property type="term" value="C:plasma membrane"/>
    <property type="evidence" value="ECO:0007669"/>
    <property type="project" value="UniProtKB-SubCell"/>
</dbReference>
<dbReference type="PIRSF" id="PIRSF026583">
    <property type="entry name" value="YybT"/>
    <property type="match status" value="1"/>
</dbReference>
<protein>
    <recommendedName>
        <fullName evidence="1">Cyclic-di-AMP phosphodiesterase</fullName>
        <ecNumber evidence="1">3.1.4.-</ecNumber>
    </recommendedName>
</protein>
<keyword evidence="2" id="KW-0479">Metal-binding</keyword>
<keyword evidence="6" id="KW-1185">Reference proteome</keyword>
<dbReference type="InterPro" id="IPR014528">
    <property type="entry name" value="GdpP/PdeA"/>
</dbReference>
<reference evidence="5 6" key="1">
    <citation type="submission" date="2016-11" db="EMBL/GenBank/DDBJ databases">
        <authorList>
            <person name="Varghese N."/>
            <person name="Submissions S."/>
        </authorList>
    </citation>
    <scope>NUCLEOTIDE SEQUENCE [LARGE SCALE GENOMIC DNA]</scope>
    <source>
        <strain evidence="5 6">DSM 15287</strain>
    </source>
</reference>
<feature type="binding site" evidence="2">
    <location>
        <position position="356"/>
    </location>
    <ligand>
        <name>Mn(2+)</name>
        <dbReference type="ChEBI" id="CHEBI:29035"/>
        <label>2</label>
    </ligand>
</feature>
<feature type="transmembrane region" description="Helical" evidence="3">
    <location>
        <begin position="20"/>
        <end position="46"/>
    </location>
</feature>
<feature type="binding site" evidence="2">
    <location>
        <position position="350"/>
    </location>
    <ligand>
        <name>Mn(2+)</name>
        <dbReference type="ChEBI" id="CHEBI:29035"/>
        <label>1</label>
    </ligand>
</feature>
<dbReference type="AlphaFoldDB" id="A0A1M6KMR5"/>
<dbReference type="InterPro" id="IPR000160">
    <property type="entry name" value="GGDEF_dom"/>
</dbReference>
<dbReference type="Pfam" id="PF02272">
    <property type="entry name" value="DHHA1"/>
    <property type="match status" value="1"/>
</dbReference>
<keyword evidence="3" id="KW-1133">Transmembrane helix</keyword>
<dbReference type="InterPro" id="IPR001667">
    <property type="entry name" value="DDH_dom"/>
</dbReference>
<name>A0A1M6KMR5_9FIRM</name>
<evidence type="ECO:0000256" key="3">
    <source>
        <dbReference type="SAM" id="Phobius"/>
    </source>
</evidence>
<dbReference type="EC" id="3.1.4.-" evidence="1"/>
<dbReference type="PANTHER" id="PTHR47618">
    <property type="entry name" value="BIFUNCTIONAL OLIGORIBONUCLEASE AND PAP PHOSPHATASE NRNA"/>
    <property type="match status" value="1"/>
</dbReference>
<comment type="similarity">
    <text evidence="1">Belongs to the GdpP/PdeA phosphodiesterase family.</text>
</comment>
<dbReference type="OrthoDB" id="9759476at2"/>
<dbReference type="EMBL" id="FQZD01000028">
    <property type="protein sequence ID" value="SHJ60192.1"/>
    <property type="molecule type" value="Genomic_DNA"/>
</dbReference>
<dbReference type="Pfam" id="PF24898">
    <property type="entry name" value="GGDEF_GdpP"/>
    <property type="match status" value="1"/>
</dbReference>
<gene>
    <name evidence="5" type="ORF">SAMN02745170_02902</name>
</gene>
<dbReference type="GO" id="GO:0046872">
    <property type="term" value="F:metal ion binding"/>
    <property type="evidence" value="ECO:0007669"/>
    <property type="project" value="UniProtKB-KW"/>
</dbReference>
<dbReference type="SUPFAM" id="SSF64182">
    <property type="entry name" value="DHH phosphoesterases"/>
    <property type="match status" value="1"/>
</dbReference>
<evidence type="ECO:0000256" key="1">
    <source>
        <dbReference type="PIRNR" id="PIRNR026583"/>
    </source>
</evidence>
<dbReference type="RefSeq" id="WP_149735578.1">
    <property type="nucleotide sequence ID" value="NZ_FQZD01000028.1"/>
</dbReference>
<comment type="function">
    <text evidence="1">Has phosphodiesterase (PDE) activity against cyclic-di-AMP (c-di-AMP).</text>
</comment>
<proteinExistence type="inferred from homology"/>
<organism evidence="5 6">
    <name type="scientific">Propionispora hippei DSM 15287</name>
    <dbReference type="NCBI Taxonomy" id="1123003"/>
    <lineage>
        <taxon>Bacteria</taxon>
        <taxon>Bacillati</taxon>
        <taxon>Bacillota</taxon>
        <taxon>Negativicutes</taxon>
        <taxon>Selenomonadales</taxon>
        <taxon>Sporomusaceae</taxon>
        <taxon>Propionispora</taxon>
    </lineage>
</organism>
<dbReference type="Gene3D" id="3.10.310.30">
    <property type="match status" value="1"/>
</dbReference>
<keyword evidence="1" id="KW-1003">Cell membrane</keyword>
<evidence type="ECO:0000313" key="5">
    <source>
        <dbReference type="EMBL" id="SHJ60192.1"/>
    </source>
</evidence>
<feature type="binding site" evidence="2">
    <location>
        <position position="502"/>
    </location>
    <ligand>
        <name>Mn(2+)</name>
        <dbReference type="ChEBI" id="CHEBI:29035"/>
        <label>2</label>
    </ligand>
</feature>
<dbReference type="PROSITE" id="PS50887">
    <property type="entry name" value="GGDEF"/>
    <property type="match status" value="1"/>
</dbReference>
<dbReference type="InterPro" id="IPR003156">
    <property type="entry name" value="DHHA1_dom"/>
</dbReference>
<feature type="binding site" evidence="2">
    <location>
        <position position="447"/>
    </location>
    <ligand>
        <name>Mn(2+)</name>
        <dbReference type="ChEBI" id="CHEBI:29035"/>
        <label>2</label>
    </ligand>
</feature>
<dbReference type="InterPro" id="IPR051319">
    <property type="entry name" value="Oligoribo/pAp-PDE_c-di-AMP_PDE"/>
</dbReference>
<dbReference type="Proteomes" id="UP000322917">
    <property type="component" value="Unassembled WGS sequence"/>
</dbReference>